<name>A0A011QHF2_9PROT</name>
<dbReference type="Proteomes" id="UP000021816">
    <property type="component" value="Unassembled WGS sequence"/>
</dbReference>
<evidence type="ECO:0000313" key="1">
    <source>
        <dbReference type="EMBL" id="EXI78264.1"/>
    </source>
</evidence>
<protein>
    <submittedName>
        <fullName evidence="1">Uncharacterized protein</fullName>
    </submittedName>
</protein>
<sequence length="151" mass="16501">MSKLLDDLIKQSRVDAAAYEEFLRKAEALVKRLAARQPEAGIPAAQPEAGIPAALHGKTEAIVIYNNLPDILAAAGNAHFTAAEPHAEYAEERLALALEIDRTLREHAPAGWKGDQAREAQVLNALFRLLGRNRAATRALFELVKNQPGYQ</sequence>
<evidence type="ECO:0000313" key="2">
    <source>
        <dbReference type="Proteomes" id="UP000021816"/>
    </source>
</evidence>
<proteinExistence type="predicted"/>
<reference evidence="1 2" key="1">
    <citation type="submission" date="2014-02" db="EMBL/GenBank/DDBJ databases">
        <title>Expanding our view of genomic diversity in Candidatus Accumulibacter clades.</title>
        <authorList>
            <person name="Skennerton C.T."/>
            <person name="Barr J.J."/>
            <person name="Slater F.R."/>
            <person name="Bond P.L."/>
            <person name="Tyson G.W."/>
        </authorList>
    </citation>
    <scope>NUCLEOTIDE SEQUENCE [LARGE SCALE GENOMIC DNA]</scope>
    <source>
        <strain evidence="2">BA-92</strain>
    </source>
</reference>
<gene>
    <name evidence="1" type="ORF">AW10_03172</name>
</gene>
<dbReference type="AlphaFoldDB" id="A0A011QHF2"/>
<dbReference type="PATRIC" id="fig|1454003.3.peg.3228"/>
<organism evidence="1 2">
    <name type="scientific">Candidatus Accumulibacter appositus</name>
    <dbReference type="NCBI Taxonomy" id="1454003"/>
    <lineage>
        <taxon>Bacteria</taxon>
        <taxon>Pseudomonadati</taxon>
        <taxon>Pseudomonadota</taxon>
        <taxon>Betaproteobacteria</taxon>
        <taxon>Candidatus Accumulibacter</taxon>
    </lineage>
</organism>
<comment type="caution">
    <text evidence="1">The sequence shown here is derived from an EMBL/GenBank/DDBJ whole genome shotgun (WGS) entry which is preliminary data.</text>
</comment>
<accession>A0A011QHF2</accession>
<dbReference type="STRING" id="1454003.AW10_03172"/>
<dbReference type="EMBL" id="JEMX01000076">
    <property type="protein sequence ID" value="EXI78264.1"/>
    <property type="molecule type" value="Genomic_DNA"/>
</dbReference>